<proteinExistence type="predicted"/>
<dbReference type="EMBL" id="CACRUB010000031">
    <property type="protein sequence ID" value="VYU29126.1"/>
    <property type="molecule type" value="Genomic_DNA"/>
</dbReference>
<dbReference type="AlphaFoldDB" id="A0A6N3DIP5"/>
<name>A0A6N3DIP5_FLAPL</name>
<organism evidence="1">
    <name type="scientific">Flavonifractor plautii</name>
    <name type="common">Fusobacterium plautii</name>
    <dbReference type="NCBI Taxonomy" id="292800"/>
    <lineage>
        <taxon>Bacteria</taxon>
        <taxon>Bacillati</taxon>
        <taxon>Bacillota</taxon>
        <taxon>Clostridia</taxon>
        <taxon>Eubacteriales</taxon>
        <taxon>Oscillospiraceae</taxon>
        <taxon>Flavonifractor</taxon>
    </lineage>
</organism>
<dbReference type="RefSeq" id="WP_156621558.1">
    <property type="nucleotide sequence ID" value="NZ_CACRUB010000031.1"/>
</dbReference>
<gene>
    <name evidence="1" type="ORF">FPLFYP42_01831</name>
</gene>
<evidence type="ECO:0000313" key="1">
    <source>
        <dbReference type="EMBL" id="VYU29126.1"/>
    </source>
</evidence>
<reference evidence="1" key="1">
    <citation type="submission" date="2019-11" db="EMBL/GenBank/DDBJ databases">
        <authorList>
            <person name="Feng L."/>
        </authorList>
    </citation>
    <scope>NUCLEOTIDE SEQUENCE</scope>
    <source>
        <strain evidence="1">FplautiiLFYP42</strain>
    </source>
</reference>
<sequence>MMSDNALLRQHCRDVIRACLNIVEEQGDTFVAIHKDEETECVVLVSMIRTYPIMSIIVADKILFAKENEVDMYRSANAMNAESLTGWHSIFLTDSSSIYMYRQCIWVNERLDEDSLMEILCECIAEYRRGRSCLAPDPAPPESTE</sequence>
<evidence type="ECO:0008006" key="2">
    <source>
        <dbReference type="Google" id="ProtNLM"/>
    </source>
</evidence>
<protein>
    <recommendedName>
        <fullName evidence="2">YbjN domain-containing protein</fullName>
    </recommendedName>
</protein>
<accession>A0A6N3DIP5</accession>